<feature type="compositionally biased region" description="Low complexity" evidence="2">
    <location>
        <begin position="642"/>
        <end position="660"/>
    </location>
</feature>
<feature type="compositionally biased region" description="Low complexity" evidence="2">
    <location>
        <begin position="895"/>
        <end position="932"/>
    </location>
</feature>
<keyword evidence="4" id="KW-1185">Reference proteome</keyword>
<feature type="compositionally biased region" description="Basic and acidic residues" evidence="2">
    <location>
        <begin position="461"/>
        <end position="474"/>
    </location>
</feature>
<feature type="region of interest" description="Disordered" evidence="2">
    <location>
        <begin position="173"/>
        <end position="544"/>
    </location>
</feature>
<feature type="compositionally biased region" description="Acidic residues" evidence="2">
    <location>
        <begin position="428"/>
        <end position="441"/>
    </location>
</feature>
<sequence>MAAGLDTGIVTGTEAGIVRGADTGMDVALTPPTVDHVQATGRALVDVVKQQAEEIKVLKAQLDGANRQLVLAEEEKGAVKQLLVKTEVNLANQVAARKTLAKRVVAVLDALRTGVLDLAHVTAALMDGCSPETDETVSGEDIVEPVAENRPQMRKWRQGTSGFKTSPALEKLKARQEAMRKQRAAAAAAADADADADDGDGDGDSSDSYGSVVEHDDEPAAEVKTEARPQMRKWRQGTSGFKTSPALEKLKARQEAMRKQRAAAAAAAADADADADDGDGDGDSSDSYGSVVEHDDEPAAEVKAEARPQMRKWRQGTSGFKTSPALEKLKARQEAMRKQRAAAAAAAADADADADDGDGDGDSSDSYGSVVEHDDEPAVEVKAEARPQMRKWRQGTSGFKTSPALEKLKARQEAMRKQRAAAAAAADADADADDGDGDGDSSDSYGSVVEHDDGSESADSVVEHDDKPVGETRSWRAGFNTSPALERLTETRSAAAGRVHPAANAGGTDDAAKPVERPQMRKWRQGTTGFKTSPALGKLKARQEAMRKQRAAAAVAATTAAVADADASDDSDSCGSVVERSSEGSSSAGSMVDNGSPAPREILGLPAESPPNRRAGRPESLRDRRLRLRNTRRATSSDHTMDAAMRAAMLRAGRTMSASAAEERFEEQQSQSELEAAANAAHNEANSTTLYDSSSDGDDDVIVVNAATSGIARGHSWLDVERPRGEAIDFEHKPNARGLNVSFSSNLSHIFGETSSDDDDDVPDASATTAELLRQLVEARKENIDLARTVSELTLEVSRLTQSLTAASAAKASLAAGAGLIVAGVQTEPRIVDNVAVQTLPPDVAHVSVQTEVERDGGPVSAAGASNVKLDELSSQLHLAQAQNEELMRMLRSPSLSLSPMPRSPSAASPLTPVTARARSSFSRSPSLTGSSPVPLDSPARARARAAFERRLARTARYVHQQELRPLS</sequence>
<accession>A0A0L0DLB4</accession>
<feature type="compositionally biased region" description="Acidic residues" evidence="2">
    <location>
        <begin position="192"/>
        <end position="205"/>
    </location>
</feature>
<feature type="compositionally biased region" description="Basic and acidic residues" evidence="2">
    <location>
        <begin position="327"/>
        <end position="337"/>
    </location>
</feature>
<feature type="compositionally biased region" description="Low complexity" evidence="2">
    <location>
        <begin position="668"/>
        <end position="682"/>
    </location>
</feature>
<proteinExistence type="predicted"/>
<feature type="coiled-coil region" evidence="1">
    <location>
        <begin position="48"/>
        <end position="75"/>
    </location>
</feature>
<dbReference type="Proteomes" id="UP000054408">
    <property type="component" value="Unassembled WGS sequence"/>
</dbReference>
<feature type="compositionally biased region" description="Basic and acidic residues" evidence="2">
    <location>
        <begin position="510"/>
        <end position="519"/>
    </location>
</feature>
<name>A0A0L0DLB4_THETB</name>
<feature type="region of interest" description="Disordered" evidence="2">
    <location>
        <begin position="558"/>
        <end position="682"/>
    </location>
</feature>
<dbReference type="GeneID" id="25567892"/>
<evidence type="ECO:0000256" key="2">
    <source>
        <dbReference type="SAM" id="MobiDB-lite"/>
    </source>
</evidence>
<feature type="compositionally biased region" description="Low complexity" evidence="2">
    <location>
        <begin position="573"/>
        <end position="590"/>
    </location>
</feature>
<dbReference type="EMBL" id="GL349478">
    <property type="protein sequence ID" value="KNC53124.1"/>
    <property type="molecule type" value="Genomic_DNA"/>
</dbReference>
<feature type="region of interest" description="Disordered" evidence="2">
    <location>
        <begin position="895"/>
        <end position="944"/>
    </location>
</feature>
<evidence type="ECO:0000256" key="1">
    <source>
        <dbReference type="SAM" id="Coils"/>
    </source>
</evidence>
<reference evidence="3 4" key="1">
    <citation type="submission" date="2010-05" db="EMBL/GenBank/DDBJ databases">
        <title>The Genome Sequence of Thecamonas trahens ATCC 50062.</title>
        <authorList>
            <consortium name="The Broad Institute Genome Sequencing Platform"/>
            <person name="Russ C."/>
            <person name="Cuomo C."/>
            <person name="Shea T."/>
            <person name="Young S.K."/>
            <person name="Zeng Q."/>
            <person name="Koehrsen M."/>
            <person name="Haas B."/>
            <person name="Borodovsky M."/>
            <person name="Guigo R."/>
            <person name="Alvarado L."/>
            <person name="Berlin A."/>
            <person name="Bochicchio J."/>
            <person name="Borenstein D."/>
            <person name="Chapman S."/>
            <person name="Chen Z."/>
            <person name="Freedman E."/>
            <person name="Gellesch M."/>
            <person name="Goldberg J."/>
            <person name="Griggs A."/>
            <person name="Gujja S."/>
            <person name="Heilman E."/>
            <person name="Heiman D."/>
            <person name="Hepburn T."/>
            <person name="Howarth C."/>
            <person name="Jen D."/>
            <person name="Larson L."/>
            <person name="Mehta T."/>
            <person name="Park D."/>
            <person name="Pearson M."/>
            <person name="Roberts A."/>
            <person name="Saif S."/>
            <person name="Shenoy N."/>
            <person name="Sisk P."/>
            <person name="Stolte C."/>
            <person name="Sykes S."/>
            <person name="Thomson T."/>
            <person name="Walk T."/>
            <person name="White J."/>
            <person name="Yandava C."/>
            <person name="Burger G."/>
            <person name="Gray M.W."/>
            <person name="Holland P.W.H."/>
            <person name="King N."/>
            <person name="Lang F.B.F."/>
            <person name="Roger A.J."/>
            <person name="Ruiz-Trillo I."/>
            <person name="Lander E."/>
            <person name="Nusbaum C."/>
        </authorList>
    </citation>
    <scope>NUCLEOTIDE SEQUENCE [LARGE SCALE GENOMIC DNA]</scope>
    <source>
        <strain evidence="3 4">ATCC 50062</strain>
    </source>
</reference>
<dbReference type="RefSeq" id="XP_013754791.1">
    <property type="nucleotide sequence ID" value="XM_013899337.1"/>
</dbReference>
<organism evidence="3 4">
    <name type="scientific">Thecamonas trahens ATCC 50062</name>
    <dbReference type="NCBI Taxonomy" id="461836"/>
    <lineage>
        <taxon>Eukaryota</taxon>
        <taxon>Apusozoa</taxon>
        <taxon>Apusomonadida</taxon>
        <taxon>Apusomonadidae</taxon>
        <taxon>Thecamonas</taxon>
    </lineage>
</organism>
<evidence type="ECO:0000313" key="4">
    <source>
        <dbReference type="Proteomes" id="UP000054408"/>
    </source>
</evidence>
<feature type="compositionally biased region" description="Acidic residues" evidence="2">
    <location>
        <begin position="271"/>
        <end position="284"/>
    </location>
</feature>
<gene>
    <name evidence="3" type="ORF">AMSG_09429</name>
</gene>
<feature type="compositionally biased region" description="Basic and acidic residues" evidence="2">
    <location>
        <begin position="406"/>
        <end position="416"/>
    </location>
</feature>
<evidence type="ECO:0000313" key="3">
    <source>
        <dbReference type="EMBL" id="KNC53124.1"/>
    </source>
</evidence>
<protein>
    <submittedName>
        <fullName evidence="3">Uncharacterized protein</fullName>
    </submittedName>
</protein>
<feature type="compositionally biased region" description="Basic and acidic residues" evidence="2">
    <location>
        <begin position="248"/>
        <end position="258"/>
    </location>
</feature>
<dbReference type="AlphaFoldDB" id="A0A0L0DLB4"/>
<keyword evidence="1" id="KW-0175">Coiled coil</keyword>
<feature type="compositionally biased region" description="Acidic residues" evidence="2">
    <location>
        <begin position="350"/>
        <end position="363"/>
    </location>
</feature>